<dbReference type="KEGG" id="gvg:HMPREF0421_20318"/>
<organism evidence="1 2">
    <name type="scientific">Gardnerella vaginalis (strain ATCC 14019 / 317)</name>
    <dbReference type="NCBI Taxonomy" id="525284"/>
    <lineage>
        <taxon>Bacteria</taxon>
        <taxon>Bacillati</taxon>
        <taxon>Actinomycetota</taxon>
        <taxon>Actinomycetes</taxon>
        <taxon>Bifidobacteriales</taxon>
        <taxon>Bifidobacteriaceae</taxon>
        <taxon>Gardnerella</taxon>
    </lineage>
</organism>
<dbReference type="Proteomes" id="UP000001453">
    <property type="component" value="Chromosome"/>
</dbReference>
<reference evidence="1 2" key="1">
    <citation type="journal article" date="2010" name="PLoS ONE">
        <title>Comparative genomics of Gardnerella vaginalis strains reveals substantial differences in metabolic and virulence potential.</title>
        <authorList>
            <person name="Yeoman C.J."/>
            <person name="Yildirim S."/>
            <person name="Thomas S.M."/>
            <person name="Durkin A.S."/>
            <person name="Torralba M."/>
            <person name="Sutton G."/>
            <person name="Buhay C.J."/>
            <person name="Ding Y."/>
            <person name="Dugan-Rocha S.P."/>
            <person name="Muzny D.M."/>
            <person name="Qin X."/>
            <person name="Gibbs R.A."/>
            <person name="Leigh S.R."/>
            <person name="Stumpf R."/>
            <person name="White B.A."/>
            <person name="Highlander S.K."/>
            <person name="Nelson K.E."/>
            <person name="Wilson B.A."/>
        </authorList>
    </citation>
    <scope>NUCLEOTIDE SEQUENCE [LARGE SCALE GENOMIC DNA]</scope>
    <source>
        <strain evidence="2">ATCC 14019 / 317</strain>
    </source>
</reference>
<dbReference type="PATRIC" id="fig|525284.18.peg.314"/>
<evidence type="ECO:0000313" key="1">
    <source>
        <dbReference type="EMBL" id="ADP38400.1"/>
    </source>
</evidence>
<evidence type="ECO:0000313" key="2">
    <source>
        <dbReference type="Proteomes" id="UP000001453"/>
    </source>
</evidence>
<sequence>MDIVFGVECAHVFARVCFQNLQIRKQSRENRSRVTARSRFRRA</sequence>
<dbReference type="HOGENOM" id="CLU_3234049_0_0_11"/>
<accession>E3D8K6</accession>
<gene>
    <name evidence="1" type="ordered locus">HMPREF0421_20318</name>
</gene>
<proteinExistence type="predicted"/>
<protein>
    <submittedName>
        <fullName evidence="1">Uncharacterized protein</fullName>
    </submittedName>
</protein>
<dbReference type="AlphaFoldDB" id="E3D8K6"/>
<name>E3D8K6_GARV3</name>
<dbReference type="EMBL" id="CP002104">
    <property type="protein sequence ID" value="ADP38400.1"/>
    <property type="molecule type" value="Genomic_DNA"/>
</dbReference>